<dbReference type="Proteomes" id="UP001326613">
    <property type="component" value="Chromosome"/>
</dbReference>
<dbReference type="InterPro" id="IPR001633">
    <property type="entry name" value="EAL_dom"/>
</dbReference>
<feature type="domain" description="EAL" evidence="1">
    <location>
        <begin position="162"/>
        <end position="403"/>
    </location>
</feature>
<reference evidence="2 3" key="1">
    <citation type="submission" date="2022-10" db="EMBL/GenBank/DDBJ databases">
        <title>Host association and intracellularity evolved multiple times independently in the Rickettsiales.</title>
        <authorList>
            <person name="Castelli M."/>
            <person name="Nardi T."/>
            <person name="Gammuto L."/>
            <person name="Bellinzona G."/>
            <person name="Sabaneyeva E."/>
            <person name="Potekhin A."/>
            <person name="Serra V."/>
            <person name="Petroni G."/>
            <person name="Sassera D."/>
        </authorList>
    </citation>
    <scope>NUCLEOTIDE SEQUENCE [LARGE SCALE GENOMIC DNA]</scope>
    <source>
        <strain evidence="2 3">Kr 154-4</strain>
    </source>
</reference>
<organism evidence="2 3">
    <name type="scientific">Candidatus Trichorickettsia mobilis</name>
    <dbReference type="NCBI Taxonomy" id="1346319"/>
    <lineage>
        <taxon>Bacteria</taxon>
        <taxon>Pseudomonadati</taxon>
        <taxon>Pseudomonadota</taxon>
        <taxon>Alphaproteobacteria</taxon>
        <taxon>Rickettsiales</taxon>
        <taxon>Rickettsiaceae</taxon>
        <taxon>Rickettsieae</taxon>
        <taxon>Candidatus Trichorickettsia</taxon>
    </lineage>
</organism>
<dbReference type="EMBL" id="CP112932">
    <property type="protein sequence ID" value="WPY01078.1"/>
    <property type="molecule type" value="Genomic_DNA"/>
</dbReference>
<dbReference type="RefSeq" id="WP_323737884.1">
    <property type="nucleotide sequence ID" value="NZ_CP112932.1"/>
</dbReference>
<dbReference type="Pfam" id="PF00563">
    <property type="entry name" value="EAL"/>
    <property type="match status" value="1"/>
</dbReference>
<dbReference type="CDD" id="cd01948">
    <property type="entry name" value="EAL"/>
    <property type="match status" value="1"/>
</dbReference>
<dbReference type="PROSITE" id="PS50883">
    <property type="entry name" value="EAL"/>
    <property type="match status" value="1"/>
</dbReference>
<proteinExistence type="predicted"/>
<dbReference type="PANTHER" id="PTHR33121:SF79">
    <property type="entry name" value="CYCLIC DI-GMP PHOSPHODIESTERASE PDED-RELATED"/>
    <property type="match status" value="1"/>
</dbReference>
<dbReference type="Gene3D" id="3.20.20.450">
    <property type="entry name" value="EAL domain"/>
    <property type="match status" value="1"/>
</dbReference>
<dbReference type="SUPFAM" id="SSF141868">
    <property type="entry name" value="EAL domain-like"/>
    <property type="match status" value="1"/>
</dbReference>
<evidence type="ECO:0000313" key="2">
    <source>
        <dbReference type="EMBL" id="WPY01078.1"/>
    </source>
</evidence>
<evidence type="ECO:0000259" key="1">
    <source>
        <dbReference type="PROSITE" id="PS50883"/>
    </source>
</evidence>
<dbReference type="InterPro" id="IPR035919">
    <property type="entry name" value="EAL_sf"/>
</dbReference>
<keyword evidence="3" id="KW-1185">Reference proteome</keyword>
<evidence type="ECO:0000313" key="3">
    <source>
        <dbReference type="Proteomes" id="UP001326613"/>
    </source>
</evidence>
<dbReference type="SMART" id="SM00052">
    <property type="entry name" value="EAL"/>
    <property type="match status" value="1"/>
</dbReference>
<dbReference type="PANTHER" id="PTHR33121">
    <property type="entry name" value="CYCLIC DI-GMP PHOSPHODIESTERASE PDEF"/>
    <property type="match status" value="1"/>
</dbReference>
<name>A0ABZ0UTV1_9RICK</name>
<protein>
    <submittedName>
        <fullName evidence="2">EAL domain-containing protein</fullName>
    </submittedName>
</protein>
<sequence>MLNIESTEDIQIQINDMQSGYCVLIKLINYDELQAVCGFAIAKHIMNDLNKIIRQVCHEMITPAYSKIEHNKVLVILPNSDHELIKKFVYKAYTASQLYTNEQIEFAYMNCKIASIDFPGASNNADEIYALLAGLLVHDKDRSCYYKSYDSRLHNLEIIKTSNKKLNKLRKALESNTVVFAYQPIVDRKTGHTHYYECLLRMPDDHNNLVSVGGVIQDAESKGLINIIDQIVLRMAVNELVNASEISLSVNISNIGILDSYLLEIAESLLRKHSDVASRLIIEITETSINEDYENTKMFIDRLHKFGCRFALDDFGSGFTSFKQLQNLPIDIIKIDGSYIRNVVNDRHSQYFVETLVKISEELGIKTVAEFVENGEIAKFLIDIKVDGMQGNFFSPASSKRNL</sequence>
<dbReference type="InterPro" id="IPR050706">
    <property type="entry name" value="Cyclic-di-GMP_PDE-like"/>
</dbReference>
<accession>A0ABZ0UTV1</accession>
<gene>
    <name evidence="2" type="ORF">Trichorick_00975</name>
</gene>